<name>A0A511JBM3_9CELL</name>
<sequence length="194" mass="19992">MGHDVIELHLLIWRLRLEAGSEAMANRMLRAAMGAALVAACAGCGTSTSAGGAATPDHAVTSTPSASVEVVCWWTSIFEGAPGAGYPTVEAALDHRAERVREYARTQSTTAPPGTFNAPPSAVAEAAALEAALAALRSGKAGLVSYPTDNYVTIRAVGPDTDLGTVSLSKSADGWLIDSMEYRTGTAPTQSECP</sequence>
<evidence type="ECO:0000313" key="2">
    <source>
        <dbReference type="Proteomes" id="UP000321720"/>
    </source>
</evidence>
<protein>
    <submittedName>
        <fullName evidence="1">Uncharacterized protein</fullName>
    </submittedName>
</protein>
<keyword evidence="2" id="KW-1185">Reference proteome</keyword>
<comment type="caution">
    <text evidence="1">The sequence shown here is derived from an EMBL/GenBank/DDBJ whole genome shotgun (WGS) entry which is preliminary data.</text>
</comment>
<dbReference type="AlphaFoldDB" id="A0A511JBM3"/>
<gene>
    <name evidence="1" type="ORF">CCO02nite_17610</name>
</gene>
<reference evidence="1 2" key="1">
    <citation type="submission" date="2019-07" db="EMBL/GenBank/DDBJ databases">
        <title>Whole genome shotgun sequence of Cellulomonas composti NBRC 100758.</title>
        <authorList>
            <person name="Hosoyama A."/>
            <person name="Uohara A."/>
            <person name="Ohji S."/>
            <person name="Ichikawa N."/>
        </authorList>
    </citation>
    <scope>NUCLEOTIDE SEQUENCE [LARGE SCALE GENOMIC DNA]</scope>
    <source>
        <strain evidence="1 2">NBRC 100758</strain>
    </source>
</reference>
<accession>A0A511JBM3</accession>
<evidence type="ECO:0000313" key="1">
    <source>
        <dbReference type="EMBL" id="GEL95103.1"/>
    </source>
</evidence>
<organism evidence="1 2">
    <name type="scientific">Cellulomonas composti</name>
    <dbReference type="NCBI Taxonomy" id="266130"/>
    <lineage>
        <taxon>Bacteria</taxon>
        <taxon>Bacillati</taxon>
        <taxon>Actinomycetota</taxon>
        <taxon>Actinomycetes</taxon>
        <taxon>Micrococcales</taxon>
        <taxon>Cellulomonadaceae</taxon>
        <taxon>Cellulomonas</taxon>
    </lineage>
</organism>
<dbReference type="EMBL" id="BJWG01000007">
    <property type="protein sequence ID" value="GEL95103.1"/>
    <property type="molecule type" value="Genomic_DNA"/>
</dbReference>
<proteinExistence type="predicted"/>
<dbReference type="Proteomes" id="UP000321720">
    <property type="component" value="Unassembled WGS sequence"/>
</dbReference>